<evidence type="ECO:0000313" key="2">
    <source>
        <dbReference type="Proteomes" id="UP000293547"/>
    </source>
</evidence>
<dbReference type="Proteomes" id="UP000293547">
    <property type="component" value="Unassembled WGS sequence"/>
</dbReference>
<reference evidence="1 2" key="1">
    <citation type="journal article" date="2019" name="bioRxiv">
        <title>Genomics, evolutionary history and diagnostics of the Alternaria alternata species group including apple and Asian pear pathotypes.</title>
        <authorList>
            <person name="Armitage A.D."/>
            <person name="Cockerton H.M."/>
            <person name="Sreenivasaprasad S."/>
            <person name="Woodhall J.W."/>
            <person name="Lane C.R."/>
            <person name="Harrison R.J."/>
            <person name="Clarkson J.P."/>
        </authorList>
    </citation>
    <scope>NUCLEOTIDE SEQUENCE [LARGE SCALE GENOMIC DNA]</scope>
    <source>
        <strain evidence="1 2">FERA 650</strain>
    </source>
</reference>
<organism evidence="1 2">
    <name type="scientific">Alternaria gaisen</name>
    <dbReference type="NCBI Taxonomy" id="167740"/>
    <lineage>
        <taxon>Eukaryota</taxon>
        <taxon>Fungi</taxon>
        <taxon>Dikarya</taxon>
        <taxon>Ascomycota</taxon>
        <taxon>Pezizomycotina</taxon>
        <taxon>Dothideomycetes</taxon>
        <taxon>Pleosporomycetidae</taxon>
        <taxon>Pleosporales</taxon>
        <taxon>Pleosporineae</taxon>
        <taxon>Pleosporaceae</taxon>
        <taxon>Alternaria</taxon>
        <taxon>Alternaria sect. Alternaria</taxon>
    </lineage>
</organism>
<gene>
    <name evidence="1" type="ORF">AG0111_0g11796</name>
</gene>
<comment type="caution">
    <text evidence="1">The sequence shown here is derived from an EMBL/GenBank/DDBJ whole genome shotgun (WGS) entry which is preliminary data.</text>
</comment>
<sequence length="247" mass="27138">MAEQRGGVPSSKQEADARMDAQQQCEEMKAAKAIQRKLQHTQELPKQKEMEDNRPRRDREKEERGWLKAVKAAEAAEHVSASSPTNTTVLKYSSSYNDSIAPRPNKRSRSADMDSGVGVERDSERSDVAAIRTAAQMLAKGVGTLEYANADIFYPSIAELSALDRTPANEWNLDAQKPLLKLALATSRHSKVLSLRSVQSARTNPPALSINNPPGHIVDFAVCLESDSTISNAYRTLRPLAANTNKP</sequence>
<name>A0ACB6F6I9_9PLEO</name>
<keyword evidence="2" id="KW-1185">Reference proteome</keyword>
<dbReference type="EMBL" id="PDWZ02000014">
    <property type="protein sequence ID" value="KAB2100035.1"/>
    <property type="molecule type" value="Genomic_DNA"/>
</dbReference>
<protein>
    <submittedName>
        <fullName evidence="1">Uncharacterized protein</fullName>
    </submittedName>
</protein>
<accession>A0ACB6F6I9</accession>
<proteinExistence type="predicted"/>
<evidence type="ECO:0000313" key="1">
    <source>
        <dbReference type="EMBL" id="KAB2100035.1"/>
    </source>
</evidence>